<name>A0A9P1N7I5_9PELO</name>
<gene>
    <name evidence="2" type="ORF">CAMP_LOCUS16682</name>
</gene>
<keyword evidence="1" id="KW-0732">Signal</keyword>
<feature type="signal peptide" evidence="1">
    <location>
        <begin position="1"/>
        <end position="15"/>
    </location>
</feature>
<evidence type="ECO:0000313" key="2">
    <source>
        <dbReference type="EMBL" id="CAI5454045.1"/>
    </source>
</evidence>
<keyword evidence="3" id="KW-1185">Reference proteome</keyword>
<organism evidence="2 3">
    <name type="scientific">Caenorhabditis angaria</name>
    <dbReference type="NCBI Taxonomy" id="860376"/>
    <lineage>
        <taxon>Eukaryota</taxon>
        <taxon>Metazoa</taxon>
        <taxon>Ecdysozoa</taxon>
        <taxon>Nematoda</taxon>
        <taxon>Chromadorea</taxon>
        <taxon>Rhabditida</taxon>
        <taxon>Rhabditina</taxon>
        <taxon>Rhabditomorpha</taxon>
        <taxon>Rhabditoidea</taxon>
        <taxon>Rhabditidae</taxon>
        <taxon>Peloderinae</taxon>
        <taxon>Caenorhabditis</taxon>
    </lineage>
</organism>
<evidence type="ECO:0000256" key="1">
    <source>
        <dbReference type="SAM" id="SignalP"/>
    </source>
</evidence>
<accession>A0A9P1N7I5</accession>
<dbReference type="EMBL" id="CANHGI010000006">
    <property type="protein sequence ID" value="CAI5454045.1"/>
    <property type="molecule type" value="Genomic_DNA"/>
</dbReference>
<dbReference type="Proteomes" id="UP001152747">
    <property type="component" value="Unassembled WGS sequence"/>
</dbReference>
<feature type="chain" id="PRO_5040342383" evidence="1">
    <location>
        <begin position="16"/>
        <end position="143"/>
    </location>
</feature>
<evidence type="ECO:0000313" key="3">
    <source>
        <dbReference type="Proteomes" id="UP001152747"/>
    </source>
</evidence>
<sequence>MKFLVLLSIVYLANCDTVTTTIASTASTSTTVTVPSTTTPQNVAAPNEAAVFLTRFYAALNIQDYSVINQAFTAIIAGQTYTRDKYIYALQVLQSQNPAVFNNPEINASNYNAVKTANNLVISYTNGEKWTVEGATLIKLESQ</sequence>
<comment type="caution">
    <text evidence="2">The sequence shown here is derived from an EMBL/GenBank/DDBJ whole genome shotgun (WGS) entry which is preliminary data.</text>
</comment>
<dbReference type="AlphaFoldDB" id="A0A9P1N7I5"/>
<proteinExistence type="predicted"/>
<reference evidence="2" key="1">
    <citation type="submission" date="2022-11" db="EMBL/GenBank/DDBJ databases">
        <authorList>
            <person name="Kikuchi T."/>
        </authorList>
    </citation>
    <scope>NUCLEOTIDE SEQUENCE</scope>
    <source>
        <strain evidence="2">PS1010</strain>
    </source>
</reference>
<protein>
    <submittedName>
        <fullName evidence="2">Uncharacterized protein</fullName>
    </submittedName>
</protein>